<keyword evidence="2" id="KW-0732">Signal</keyword>
<evidence type="ECO:0008006" key="5">
    <source>
        <dbReference type="Google" id="ProtNLM"/>
    </source>
</evidence>
<keyword evidence="4" id="KW-1185">Reference proteome</keyword>
<dbReference type="RefSeq" id="WP_126841063.1">
    <property type="nucleotide sequence ID" value="NZ_PIQH01000002.1"/>
</dbReference>
<dbReference type="AlphaFoldDB" id="A0A432ZT45"/>
<accession>A0A432ZT45</accession>
<evidence type="ECO:0000256" key="1">
    <source>
        <dbReference type="SAM" id="MobiDB-lite"/>
    </source>
</evidence>
<protein>
    <recommendedName>
        <fullName evidence="5">Secreted protein</fullName>
    </recommendedName>
</protein>
<reference evidence="3 4" key="1">
    <citation type="journal article" date="2011" name="Front. Microbiol.">
        <title>Genomic signatures of strain selection and enhancement in Bacillus atrophaeus var. globigii, a historical biowarfare simulant.</title>
        <authorList>
            <person name="Gibbons H.S."/>
            <person name="Broomall S.M."/>
            <person name="McNew L.A."/>
            <person name="Daligault H."/>
            <person name="Chapman C."/>
            <person name="Bruce D."/>
            <person name="Karavis M."/>
            <person name="Krepps M."/>
            <person name="McGregor P.A."/>
            <person name="Hong C."/>
            <person name="Park K.H."/>
            <person name="Akmal A."/>
            <person name="Feldman A."/>
            <person name="Lin J.S."/>
            <person name="Chang W.E."/>
            <person name="Higgs B.W."/>
            <person name="Demirev P."/>
            <person name="Lindquist J."/>
            <person name="Liem A."/>
            <person name="Fochler E."/>
            <person name="Read T.D."/>
            <person name="Tapia R."/>
            <person name="Johnson S."/>
            <person name="Bishop-Lilly K.A."/>
            <person name="Detter C."/>
            <person name="Han C."/>
            <person name="Sozhamannan S."/>
            <person name="Rosenzweig C.N."/>
            <person name="Skowronski E.W."/>
        </authorList>
    </citation>
    <scope>NUCLEOTIDE SEQUENCE [LARGE SCALE GENOMIC DNA]</scope>
    <source>
        <strain evidence="3 4">CC-PW-9</strain>
    </source>
</reference>
<feature type="signal peptide" evidence="2">
    <location>
        <begin position="1"/>
        <end position="19"/>
    </location>
</feature>
<name>A0A432ZT45_9GAMM</name>
<feature type="region of interest" description="Disordered" evidence="1">
    <location>
        <begin position="47"/>
        <end position="79"/>
    </location>
</feature>
<organism evidence="3 4">
    <name type="scientific">Idiomarina tyrosinivorans</name>
    <dbReference type="NCBI Taxonomy" id="1445662"/>
    <lineage>
        <taxon>Bacteria</taxon>
        <taxon>Pseudomonadati</taxon>
        <taxon>Pseudomonadota</taxon>
        <taxon>Gammaproteobacteria</taxon>
        <taxon>Alteromonadales</taxon>
        <taxon>Idiomarinaceae</taxon>
        <taxon>Idiomarina</taxon>
    </lineage>
</organism>
<feature type="chain" id="PRO_5019359952" description="Secreted protein" evidence="2">
    <location>
        <begin position="20"/>
        <end position="204"/>
    </location>
</feature>
<evidence type="ECO:0000313" key="3">
    <source>
        <dbReference type="EMBL" id="RUO81069.1"/>
    </source>
</evidence>
<gene>
    <name evidence="3" type="ORF">CWI84_02870</name>
</gene>
<proteinExistence type="predicted"/>
<dbReference type="Proteomes" id="UP000287996">
    <property type="component" value="Unassembled WGS sequence"/>
</dbReference>
<feature type="compositionally biased region" description="Acidic residues" evidence="1">
    <location>
        <begin position="55"/>
        <end position="68"/>
    </location>
</feature>
<sequence length="204" mass="22898">MRYWLITLLVAFTSHQLLAAEQYHLNNQQLDQILQATRAIRDHMITHPHAMPEADGNEDDSDDSDDIYTAENFSPDELRQRMEDSADEGLDELVAILADRKDHKSIVEIARAICIESFGNSMGWHFLTTKVALSAFSNHEDFCTAAGTFMVTVGTLKLEQSDQPNFFGDAIVSDARKNISADTFAAVQNRFTEIDQLLQSFPGD</sequence>
<evidence type="ECO:0000313" key="4">
    <source>
        <dbReference type="Proteomes" id="UP000287996"/>
    </source>
</evidence>
<comment type="caution">
    <text evidence="3">The sequence shown here is derived from an EMBL/GenBank/DDBJ whole genome shotgun (WGS) entry which is preliminary data.</text>
</comment>
<evidence type="ECO:0000256" key="2">
    <source>
        <dbReference type="SAM" id="SignalP"/>
    </source>
</evidence>
<dbReference type="EMBL" id="PIQH01000002">
    <property type="protein sequence ID" value="RUO81069.1"/>
    <property type="molecule type" value="Genomic_DNA"/>
</dbReference>